<name>A0AAN8LG56_9TELE</name>
<organism evidence="3 4">
    <name type="scientific">Coregonus suidteri</name>
    <dbReference type="NCBI Taxonomy" id="861788"/>
    <lineage>
        <taxon>Eukaryota</taxon>
        <taxon>Metazoa</taxon>
        <taxon>Chordata</taxon>
        <taxon>Craniata</taxon>
        <taxon>Vertebrata</taxon>
        <taxon>Euteleostomi</taxon>
        <taxon>Actinopterygii</taxon>
        <taxon>Neopterygii</taxon>
        <taxon>Teleostei</taxon>
        <taxon>Protacanthopterygii</taxon>
        <taxon>Salmoniformes</taxon>
        <taxon>Salmonidae</taxon>
        <taxon>Coregoninae</taxon>
        <taxon>Coregonus</taxon>
    </lineage>
</organism>
<protein>
    <submittedName>
        <fullName evidence="3">Uncharacterized protein</fullName>
    </submittedName>
</protein>
<accession>A0AAN8LG56</accession>
<evidence type="ECO:0000313" key="4">
    <source>
        <dbReference type="Proteomes" id="UP001356427"/>
    </source>
</evidence>
<feature type="signal peptide" evidence="2">
    <location>
        <begin position="1"/>
        <end position="25"/>
    </location>
</feature>
<reference evidence="3 4" key="1">
    <citation type="submission" date="2021-04" db="EMBL/GenBank/DDBJ databases">
        <authorList>
            <person name="De Guttry C."/>
            <person name="Zahm M."/>
            <person name="Klopp C."/>
            <person name="Cabau C."/>
            <person name="Louis A."/>
            <person name="Berthelot C."/>
            <person name="Parey E."/>
            <person name="Roest Crollius H."/>
            <person name="Montfort J."/>
            <person name="Robinson-Rechavi M."/>
            <person name="Bucao C."/>
            <person name="Bouchez O."/>
            <person name="Gislard M."/>
            <person name="Lluch J."/>
            <person name="Milhes M."/>
            <person name="Lampietro C."/>
            <person name="Lopez Roques C."/>
            <person name="Donnadieu C."/>
            <person name="Braasch I."/>
            <person name="Desvignes T."/>
            <person name="Postlethwait J."/>
            <person name="Bobe J."/>
            <person name="Wedekind C."/>
            <person name="Guiguen Y."/>
        </authorList>
    </citation>
    <scope>NUCLEOTIDE SEQUENCE [LARGE SCALE GENOMIC DNA]</scope>
    <source>
        <strain evidence="3">Cs_M1</strain>
        <tissue evidence="3">Blood</tissue>
    </source>
</reference>
<dbReference type="Proteomes" id="UP001356427">
    <property type="component" value="Unassembled WGS sequence"/>
</dbReference>
<evidence type="ECO:0000256" key="2">
    <source>
        <dbReference type="SAM" id="SignalP"/>
    </source>
</evidence>
<evidence type="ECO:0000313" key="3">
    <source>
        <dbReference type="EMBL" id="KAK6310530.1"/>
    </source>
</evidence>
<sequence>MMGGDIVKAIGLLLLLVITDRECNSTTTRIPYAQGIRPAQVETTTPPAAPAAGSAHQDRACEFVECPMKAEDREKCVSDIDMANMMPPSNQQHALGQPVDPRSPGRYGSEPGLHLGRDVLECHAEERVWLTV</sequence>
<comment type="caution">
    <text evidence="3">The sequence shown here is derived from an EMBL/GenBank/DDBJ whole genome shotgun (WGS) entry which is preliminary data.</text>
</comment>
<dbReference type="EMBL" id="JAGTTL010000016">
    <property type="protein sequence ID" value="KAK6310530.1"/>
    <property type="molecule type" value="Genomic_DNA"/>
</dbReference>
<feature type="region of interest" description="Disordered" evidence="1">
    <location>
        <begin position="83"/>
        <end position="105"/>
    </location>
</feature>
<keyword evidence="2" id="KW-0732">Signal</keyword>
<proteinExistence type="predicted"/>
<dbReference type="AlphaFoldDB" id="A0AAN8LG56"/>
<evidence type="ECO:0000256" key="1">
    <source>
        <dbReference type="SAM" id="MobiDB-lite"/>
    </source>
</evidence>
<keyword evidence="4" id="KW-1185">Reference proteome</keyword>
<gene>
    <name evidence="3" type="ORF">J4Q44_G00185850</name>
</gene>
<feature type="chain" id="PRO_5043036548" evidence="2">
    <location>
        <begin position="26"/>
        <end position="132"/>
    </location>
</feature>